<protein>
    <submittedName>
        <fullName evidence="2">Uncharacterized protein</fullName>
    </submittedName>
</protein>
<name>A0A9K3CSP2_9EUKA</name>
<dbReference type="Proteomes" id="UP000265618">
    <property type="component" value="Unassembled WGS sequence"/>
</dbReference>
<feature type="compositionally biased region" description="Low complexity" evidence="1">
    <location>
        <begin position="61"/>
        <end position="73"/>
    </location>
</feature>
<dbReference type="EMBL" id="BDIP01000727">
    <property type="protein sequence ID" value="GIQ82533.1"/>
    <property type="molecule type" value="Genomic_DNA"/>
</dbReference>
<evidence type="ECO:0000256" key="1">
    <source>
        <dbReference type="SAM" id="MobiDB-lite"/>
    </source>
</evidence>
<comment type="caution">
    <text evidence="2">The sequence shown here is derived from an EMBL/GenBank/DDBJ whole genome shotgun (WGS) entry which is preliminary data.</text>
</comment>
<feature type="compositionally biased region" description="Basic and acidic residues" evidence="1">
    <location>
        <begin position="97"/>
        <end position="106"/>
    </location>
</feature>
<evidence type="ECO:0000313" key="3">
    <source>
        <dbReference type="Proteomes" id="UP000265618"/>
    </source>
</evidence>
<evidence type="ECO:0000313" key="2">
    <source>
        <dbReference type="EMBL" id="GIQ82533.1"/>
    </source>
</evidence>
<feature type="region of interest" description="Disordered" evidence="1">
    <location>
        <begin position="46"/>
        <end position="106"/>
    </location>
</feature>
<sequence>MSNEKDQDLEVEKLLQLMHSLTDDLSRGAEHQLLCQIETMLRGCEEMSAGAAEAQREAEARLSQQLAEEQSLLGRAEASHTQSQAVADEAEGILQSEKTEITKREEQTQDLRLLIGAKEAELLAAVTKETETVREYEALEYVCAHTCSL</sequence>
<reference evidence="2 3" key="1">
    <citation type="journal article" date="2018" name="PLoS ONE">
        <title>The draft genome of Kipferlia bialata reveals reductive genome evolution in fornicate parasites.</title>
        <authorList>
            <person name="Tanifuji G."/>
            <person name="Takabayashi S."/>
            <person name="Kume K."/>
            <person name="Takagi M."/>
            <person name="Nakayama T."/>
            <person name="Kamikawa R."/>
            <person name="Inagaki Y."/>
            <person name="Hashimoto T."/>
        </authorList>
    </citation>
    <scope>NUCLEOTIDE SEQUENCE [LARGE SCALE GENOMIC DNA]</scope>
    <source>
        <strain evidence="2">NY0173</strain>
    </source>
</reference>
<dbReference type="AlphaFoldDB" id="A0A9K3CSP2"/>
<gene>
    <name evidence="2" type="ORF">KIPB_003691</name>
</gene>
<proteinExistence type="predicted"/>
<organism evidence="2 3">
    <name type="scientific">Kipferlia bialata</name>
    <dbReference type="NCBI Taxonomy" id="797122"/>
    <lineage>
        <taxon>Eukaryota</taxon>
        <taxon>Metamonada</taxon>
        <taxon>Carpediemonas-like organisms</taxon>
        <taxon>Kipferlia</taxon>
    </lineage>
</organism>
<keyword evidence="3" id="KW-1185">Reference proteome</keyword>
<accession>A0A9K3CSP2</accession>